<gene>
    <name evidence="2" type="ORF">L195_g043519</name>
</gene>
<dbReference type="EMBL" id="ASHM01053836">
    <property type="protein sequence ID" value="PNX87430.1"/>
    <property type="molecule type" value="Genomic_DNA"/>
</dbReference>
<sequence length="108" mass="11882">VTVSSLTMMNGRYGRESLYGSINHNRRSNTFNHSNGVSNHDDNSLDLFSNNRRSLSLPSSDDSSDEFSCEVIISVKLGRLSVGAAKPARNGIEDMLSSVEGGKHDYDW</sequence>
<protein>
    <submittedName>
        <fullName evidence="2">Uncharacterized protein</fullName>
    </submittedName>
</protein>
<organism evidence="2 3">
    <name type="scientific">Trifolium pratense</name>
    <name type="common">Red clover</name>
    <dbReference type="NCBI Taxonomy" id="57577"/>
    <lineage>
        <taxon>Eukaryota</taxon>
        <taxon>Viridiplantae</taxon>
        <taxon>Streptophyta</taxon>
        <taxon>Embryophyta</taxon>
        <taxon>Tracheophyta</taxon>
        <taxon>Spermatophyta</taxon>
        <taxon>Magnoliopsida</taxon>
        <taxon>eudicotyledons</taxon>
        <taxon>Gunneridae</taxon>
        <taxon>Pentapetalae</taxon>
        <taxon>rosids</taxon>
        <taxon>fabids</taxon>
        <taxon>Fabales</taxon>
        <taxon>Fabaceae</taxon>
        <taxon>Papilionoideae</taxon>
        <taxon>50 kb inversion clade</taxon>
        <taxon>NPAAA clade</taxon>
        <taxon>Hologalegina</taxon>
        <taxon>IRL clade</taxon>
        <taxon>Trifolieae</taxon>
        <taxon>Trifolium</taxon>
    </lineage>
</organism>
<dbReference type="Proteomes" id="UP000236291">
    <property type="component" value="Unassembled WGS sequence"/>
</dbReference>
<dbReference type="AlphaFoldDB" id="A0A2K3M9H0"/>
<feature type="compositionally biased region" description="Polar residues" evidence="1">
    <location>
        <begin position="20"/>
        <end position="38"/>
    </location>
</feature>
<comment type="caution">
    <text evidence="2">The sequence shown here is derived from an EMBL/GenBank/DDBJ whole genome shotgun (WGS) entry which is preliminary data.</text>
</comment>
<name>A0A2K3M9H0_TRIPR</name>
<evidence type="ECO:0000256" key="1">
    <source>
        <dbReference type="SAM" id="MobiDB-lite"/>
    </source>
</evidence>
<accession>A0A2K3M9H0</accession>
<reference evidence="2 3" key="2">
    <citation type="journal article" date="2017" name="Front. Plant Sci.">
        <title>Gene Classification and Mining of Molecular Markers Useful in Red Clover (Trifolium pratense) Breeding.</title>
        <authorList>
            <person name="Istvanek J."/>
            <person name="Dluhosova J."/>
            <person name="Dluhos P."/>
            <person name="Patkova L."/>
            <person name="Nedelnik J."/>
            <person name="Repkova J."/>
        </authorList>
    </citation>
    <scope>NUCLEOTIDE SEQUENCE [LARGE SCALE GENOMIC DNA]</scope>
    <source>
        <strain evidence="3">cv. Tatra</strain>
        <tissue evidence="2">Young leaves</tissue>
    </source>
</reference>
<evidence type="ECO:0000313" key="2">
    <source>
        <dbReference type="EMBL" id="PNX87430.1"/>
    </source>
</evidence>
<dbReference type="STRING" id="57577.A0A2K3M9H0"/>
<feature type="non-terminal residue" evidence="2">
    <location>
        <position position="1"/>
    </location>
</feature>
<proteinExistence type="predicted"/>
<dbReference type="ExpressionAtlas" id="A0A2K3M9H0">
    <property type="expression patterns" value="baseline"/>
</dbReference>
<feature type="region of interest" description="Disordered" evidence="1">
    <location>
        <begin position="18"/>
        <end position="65"/>
    </location>
</feature>
<reference evidence="2 3" key="1">
    <citation type="journal article" date="2014" name="Am. J. Bot.">
        <title>Genome assembly and annotation for red clover (Trifolium pratense; Fabaceae).</title>
        <authorList>
            <person name="Istvanek J."/>
            <person name="Jaros M."/>
            <person name="Krenek A."/>
            <person name="Repkova J."/>
        </authorList>
    </citation>
    <scope>NUCLEOTIDE SEQUENCE [LARGE SCALE GENOMIC DNA]</scope>
    <source>
        <strain evidence="3">cv. Tatra</strain>
        <tissue evidence="2">Young leaves</tissue>
    </source>
</reference>
<evidence type="ECO:0000313" key="3">
    <source>
        <dbReference type="Proteomes" id="UP000236291"/>
    </source>
</evidence>
<feature type="compositionally biased region" description="Low complexity" evidence="1">
    <location>
        <begin position="45"/>
        <end position="61"/>
    </location>
</feature>